<accession>A0A2T0ZYV3</accession>
<dbReference type="InterPro" id="IPR029479">
    <property type="entry name" value="Nitroreductase"/>
</dbReference>
<dbReference type="SUPFAM" id="SSF55469">
    <property type="entry name" value="FMN-dependent nitroreductase-like"/>
    <property type="match status" value="1"/>
</dbReference>
<evidence type="ECO:0000256" key="2">
    <source>
        <dbReference type="ARBA" id="ARBA00022643"/>
    </source>
</evidence>
<dbReference type="InterPro" id="IPR000415">
    <property type="entry name" value="Nitroreductase-like"/>
</dbReference>
<evidence type="ECO:0000256" key="3">
    <source>
        <dbReference type="ARBA" id="ARBA00023002"/>
    </source>
</evidence>
<evidence type="ECO:0000259" key="4">
    <source>
        <dbReference type="Pfam" id="PF00881"/>
    </source>
</evidence>
<evidence type="ECO:0000313" key="5">
    <source>
        <dbReference type="EMBL" id="PRZ41417.1"/>
    </source>
</evidence>
<dbReference type="PANTHER" id="PTHR23026:SF90">
    <property type="entry name" value="IODOTYROSINE DEIODINASE 1"/>
    <property type="match status" value="1"/>
</dbReference>
<reference evidence="5 6" key="1">
    <citation type="submission" date="2018-03" db="EMBL/GenBank/DDBJ databases">
        <title>Genomic Encyclopedia of Archaeal and Bacterial Type Strains, Phase II (KMG-II): from individual species to whole genera.</title>
        <authorList>
            <person name="Goeker M."/>
        </authorList>
    </citation>
    <scope>NUCLEOTIDE SEQUENCE [LARGE SCALE GENOMIC DNA]</scope>
    <source>
        <strain evidence="5 6">DSM 100065</strain>
    </source>
</reference>
<dbReference type="Pfam" id="PF00881">
    <property type="entry name" value="Nitroreductase"/>
    <property type="match status" value="1"/>
</dbReference>
<dbReference type="PANTHER" id="PTHR23026">
    <property type="entry name" value="NADPH NITROREDUCTASE"/>
    <property type="match status" value="1"/>
</dbReference>
<dbReference type="EMBL" id="PVUE01000010">
    <property type="protein sequence ID" value="PRZ41417.1"/>
    <property type="molecule type" value="Genomic_DNA"/>
</dbReference>
<proteinExistence type="predicted"/>
<feature type="domain" description="Nitroreductase" evidence="4">
    <location>
        <begin position="2"/>
        <end position="162"/>
    </location>
</feature>
<keyword evidence="3" id="KW-0560">Oxidoreductase</keyword>
<gene>
    <name evidence="5" type="ORF">CLV47_110145</name>
</gene>
<evidence type="ECO:0000313" key="6">
    <source>
        <dbReference type="Proteomes" id="UP000237752"/>
    </source>
</evidence>
<dbReference type="CDD" id="cd02062">
    <property type="entry name" value="Nitro_FMN_reductase"/>
    <property type="match status" value="1"/>
</dbReference>
<keyword evidence="2" id="KW-0288">FMN</keyword>
<name>A0A2T0ZYV3_9ACTN</name>
<organism evidence="5 6">
    <name type="scientific">Antricoccus suffuscus</name>
    <dbReference type="NCBI Taxonomy" id="1629062"/>
    <lineage>
        <taxon>Bacteria</taxon>
        <taxon>Bacillati</taxon>
        <taxon>Actinomycetota</taxon>
        <taxon>Actinomycetes</taxon>
        <taxon>Geodermatophilales</taxon>
        <taxon>Antricoccaceae</taxon>
        <taxon>Antricoccus</taxon>
    </lineage>
</organism>
<keyword evidence="1" id="KW-0285">Flavoprotein</keyword>
<dbReference type="Proteomes" id="UP000237752">
    <property type="component" value="Unassembled WGS sequence"/>
</dbReference>
<dbReference type="Gene3D" id="3.40.109.10">
    <property type="entry name" value="NADH Oxidase"/>
    <property type="match status" value="1"/>
</dbReference>
<dbReference type="GO" id="GO:0016491">
    <property type="term" value="F:oxidoreductase activity"/>
    <property type="evidence" value="ECO:0007669"/>
    <property type="project" value="UniProtKB-KW"/>
</dbReference>
<sequence>MVRSYDPDRPVAPEVRDLILSNALHAPSAGFSQGWAFLVIEEPQDRARFWRRTTDPDGVPDAWLRGMQTAPLLIVCLSHKDAYLDRYARPDKGWADRDEARWPVPYWDIDTGFAAMLMMLTVVDQELASCFFGVPPAQIPGVLEEFGVPDGYTPVGVVSVGYGVADRRSGSLKAGRKPLSDVVHMGHWGEHHAS</sequence>
<protein>
    <submittedName>
        <fullName evidence="5">Nitroreductase</fullName>
    </submittedName>
</protein>
<dbReference type="AlphaFoldDB" id="A0A2T0ZYV3"/>
<dbReference type="InterPro" id="IPR050627">
    <property type="entry name" value="Nitroreductase/BluB"/>
</dbReference>
<evidence type="ECO:0000256" key="1">
    <source>
        <dbReference type="ARBA" id="ARBA00022630"/>
    </source>
</evidence>
<comment type="caution">
    <text evidence="5">The sequence shown here is derived from an EMBL/GenBank/DDBJ whole genome shotgun (WGS) entry which is preliminary data.</text>
</comment>
<keyword evidence="6" id="KW-1185">Reference proteome</keyword>